<evidence type="ECO:0000313" key="5">
    <source>
        <dbReference type="Proteomes" id="UP001315001"/>
    </source>
</evidence>
<dbReference type="PROSITE" id="PS51766">
    <property type="entry name" value="DOCKERIN"/>
    <property type="match status" value="1"/>
</dbReference>
<keyword evidence="5" id="KW-1185">Reference proteome</keyword>
<evidence type="ECO:0000256" key="2">
    <source>
        <dbReference type="SAM" id="SignalP"/>
    </source>
</evidence>
<gene>
    <name evidence="4" type="ORF">JYQ75_02680</name>
</gene>
<organism evidence="4 5">
    <name type="scientific">Anaerobutyricum soehngenii</name>
    <dbReference type="NCBI Taxonomy" id="105843"/>
    <lineage>
        <taxon>Bacteria</taxon>
        <taxon>Bacillati</taxon>
        <taxon>Bacillota</taxon>
        <taxon>Clostridia</taxon>
        <taxon>Lachnospirales</taxon>
        <taxon>Lachnospiraceae</taxon>
        <taxon>Anaerobutyricum</taxon>
    </lineage>
</organism>
<feature type="chain" id="PRO_5047172417" evidence="2">
    <location>
        <begin position="22"/>
        <end position="1408"/>
    </location>
</feature>
<dbReference type="InterPro" id="IPR002105">
    <property type="entry name" value="Dockerin_1_rpt"/>
</dbReference>
<comment type="caution">
    <text evidence="4">The sequence shown here is derived from an EMBL/GenBank/DDBJ whole genome shotgun (WGS) entry which is preliminary data.</text>
</comment>
<feature type="region of interest" description="Disordered" evidence="1">
    <location>
        <begin position="1223"/>
        <end position="1271"/>
    </location>
</feature>
<dbReference type="SUPFAM" id="SSF49384">
    <property type="entry name" value="Carbohydrate-binding domain"/>
    <property type="match status" value="2"/>
</dbReference>
<dbReference type="Pfam" id="PF00963">
    <property type="entry name" value="Cohesin"/>
    <property type="match status" value="2"/>
</dbReference>
<feature type="domain" description="Dockerin" evidence="3">
    <location>
        <begin position="1008"/>
        <end position="1072"/>
    </location>
</feature>
<reference evidence="4 5" key="1">
    <citation type="submission" date="2021-02" db="EMBL/GenBank/DDBJ databases">
        <title>Lactate utilizing bacteria of the human gut.</title>
        <authorList>
            <person name="Sheridan P.O."/>
        </authorList>
    </citation>
    <scope>NUCLEOTIDE SEQUENCE [LARGE SCALE GENOMIC DNA]</scope>
    <source>
        <strain evidence="4 5">HTF-83D</strain>
    </source>
</reference>
<dbReference type="InterPro" id="IPR032675">
    <property type="entry name" value="LRR_dom_sf"/>
</dbReference>
<dbReference type="CDD" id="cd14256">
    <property type="entry name" value="Dockerin_I"/>
    <property type="match status" value="1"/>
</dbReference>
<name>A0ABS3ZGA2_9FIRM</name>
<dbReference type="Pfam" id="PF07581">
    <property type="entry name" value="Glug"/>
    <property type="match status" value="1"/>
</dbReference>
<dbReference type="SMART" id="SM00635">
    <property type="entry name" value="BID_2"/>
    <property type="match status" value="5"/>
</dbReference>
<sequence>MKKKILMVLFLGLFLFGISKADSQASDVIMVSTPEQLDNIRNNLSGNYQLANDIDMSKYYNFEPIGNENDGAFTGSFDGNGHTIKNLPLDYDTYKYVGLFGYLDGPVYNVTLENVDVKSSRYGGGIAGYADTNGTIRNCVVSGTVEVDNSYFSTYSGGIVGYSNAEITGCESDTYIISIFHLSLKEYAGGIAGYSLDKIDNCINRGNIKGGYAFDYLGGIVGASEEKVSNSINFGDNESRDEGGGIVGSSYNAEVNNCENNGDGFYYGIGGTGKNCINSGEIFRCGKNFGMNFGRVRNYVSEDWVYGYYNYPNYKYMYNIPNYFGTIEPDTISKPLSQILNDESFDKLDPEIWERDPEWNSGLPMMKDLPKHLELSEVIRILDPGESFQLKARLGTQETSDLSWESVNASLVSVSPSGKVTAVGKTNGSATITAKTSEGYKMNCTVFVYDKKPTSVYIADQNNTRISETNMKVGEQRQLNVQFNSALAESKITWTSSNSEVASVNDTGLVTGKKFGKTTITAVTDNGCKAQITVTIKYGESLTLDKTQMKTAPGNSCHLKLSLLPEEAEDSFSLFIRNKDSEDNSSVSWYNQGYSSATKEYSFRIDRVGEYIATVTTTGGLKAECEVTVTSFSIPSSVSVNMGNTKPLDSSLSPKGVEQQLTWSSTAENIASVDENGVVTAIKPGTATIKAVSDVGMERSCLVTVTGYANKLILNKNTFNMAKGTTDRIIPSLLPEGSTDSVSYSSSNSSVAYVDSNGLITARSAGSAQIMVTTSQGLKQYCSVVVQKEVIPVTEFTISKTKLSLLPEQTAILTTEITPSNATNTKVTWTSSNEEVATVNQGGTVTAIHSGTAQITASLGNGFTRTCTVTVKKLSSAVISVKNMNTEPGDIVEVPLMIEDNPGIAVMKLSVKYDAAVLTPVKVEKTELLGNASITGKEVEQGIYNIIWNTADDITGNGTFAMLSFKVNANASRGNSTKIILASGEEDVTDASQNTIRLSCSPGTITIKDNLYGDVYEDGKLNSHDILSLQRYLTELETFTARQKLLADITRDETVNMQDLVALVNKVVSIPVQSQTALFRTFAAKIMALDNDVFTIHVGNKKVEKDTEYVDIPIDFKNCPGIAALRFKVNYDKERMALVSVTGKQAFATNLLYNTKTSDGKTLVTWYADKDVKQEGTVVVLRFKINKDSLQSASPISLEWENGDICNQTLGNILAAKEDGSVMPADKEVNPEPGQQPSDNVNTPKQPSQDNNAAASTQSPKQETSLKKGTKITEKKSKAVYKVNGNKTVEYNKVDKKAKTSTIPTTIKVNGVNYRVTAIAPKAFVNNKNLKKVVIPASVRSIGKQAFSGCKNLKTIVIQTPYLTKKSVGIKAFKGIHAKATIKVPKKQKKAYQKLLKTKGLGKKVKIK</sequence>
<dbReference type="RefSeq" id="WP_209293048.1">
    <property type="nucleotide sequence ID" value="NZ_JAFIQO010000089.1"/>
</dbReference>
<dbReference type="InterPro" id="IPR002102">
    <property type="entry name" value="Cohesin_dom"/>
</dbReference>
<dbReference type="Pfam" id="PF02368">
    <property type="entry name" value="Big_2"/>
    <property type="match status" value="5"/>
</dbReference>
<dbReference type="InterPro" id="IPR008965">
    <property type="entry name" value="CBM2/CBM3_carb-bd_dom_sf"/>
</dbReference>
<dbReference type="SUPFAM" id="SSF63446">
    <property type="entry name" value="Type I dockerin domain"/>
    <property type="match status" value="1"/>
</dbReference>
<dbReference type="Pfam" id="PF13306">
    <property type="entry name" value="LRR_5"/>
    <property type="match status" value="1"/>
</dbReference>
<dbReference type="InterPro" id="IPR026906">
    <property type="entry name" value="LRR_5"/>
</dbReference>
<proteinExistence type="predicted"/>
<dbReference type="CDD" id="cd08548">
    <property type="entry name" value="Type_I_cohesin_like"/>
    <property type="match status" value="1"/>
</dbReference>
<dbReference type="Gene3D" id="2.60.40.1080">
    <property type="match status" value="5"/>
</dbReference>
<evidence type="ECO:0000256" key="1">
    <source>
        <dbReference type="SAM" id="MobiDB-lite"/>
    </source>
</evidence>
<dbReference type="InterPro" id="IPR011493">
    <property type="entry name" value="GLUG"/>
</dbReference>
<feature type="signal peptide" evidence="2">
    <location>
        <begin position="1"/>
        <end position="21"/>
    </location>
</feature>
<accession>A0ABS3ZGA2</accession>
<dbReference type="Gene3D" id="1.10.1330.10">
    <property type="entry name" value="Dockerin domain"/>
    <property type="match status" value="1"/>
</dbReference>
<dbReference type="SUPFAM" id="SSF49373">
    <property type="entry name" value="Invasin/intimin cell-adhesion fragments"/>
    <property type="match status" value="5"/>
</dbReference>
<dbReference type="EMBL" id="JAFIQO010000089">
    <property type="protein sequence ID" value="MBP0056314.1"/>
    <property type="molecule type" value="Genomic_DNA"/>
</dbReference>
<dbReference type="Gene3D" id="3.80.10.10">
    <property type="entry name" value="Ribonuclease Inhibitor"/>
    <property type="match status" value="1"/>
</dbReference>
<dbReference type="InterPro" id="IPR008964">
    <property type="entry name" value="Invasin/intimin_cell_adhesion"/>
</dbReference>
<evidence type="ECO:0000259" key="3">
    <source>
        <dbReference type="PROSITE" id="PS51766"/>
    </source>
</evidence>
<dbReference type="PANTHER" id="PTHR23019">
    <property type="entry name" value="NUCLEAR PORE MEMBRANE GLYCOPROTEIN GP210-RELATED"/>
    <property type="match status" value="1"/>
</dbReference>
<dbReference type="InterPro" id="IPR045197">
    <property type="entry name" value="NUP210-like"/>
</dbReference>
<dbReference type="InterPro" id="IPR016134">
    <property type="entry name" value="Dockerin_dom"/>
</dbReference>
<dbReference type="Gene3D" id="2.60.40.680">
    <property type="match status" value="2"/>
</dbReference>
<keyword evidence="2" id="KW-0732">Signal</keyword>
<dbReference type="Proteomes" id="UP001315001">
    <property type="component" value="Unassembled WGS sequence"/>
</dbReference>
<feature type="compositionally biased region" description="Polar residues" evidence="1">
    <location>
        <begin position="1233"/>
        <end position="1263"/>
    </location>
</feature>
<dbReference type="PANTHER" id="PTHR23019:SF0">
    <property type="entry name" value="NUCLEAR PORE MEMBRANE GLYCOPROTEIN 210"/>
    <property type="match status" value="1"/>
</dbReference>
<dbReference type="InterPro" id="IPR003343">
    <property type="entry name" value="Big_2"/>
</dbReference>
<evidence type="ECO:0000313" key="4">
    <source>
        <dbReference type="EMBL" id="MBP0056314.1"/>
    </source>
</evidence>
<protein>
    <submittedName>
        <fullName evidence="4">Ig-like domain-containing protein</fullName>
    </submittedName>
</protein>
<dbReference type="Gene3D" id="2.160.20.110">
    <property type="match status" value="1"/>
</dbReference>
<dbReference type="InterPro" id="IPR036439">
    <property type="entry name" value="Dockerin_dom_sf"/>
</dbReference>
<dbReference type="Pfam" id="PF00404">
    <property type="entry name" value="Dockerin_1"/>
    <property type="match status" value="1"/>
</dbReference>